<evidence type="ECO:0000256" key="2">
    <source>
        <dbReference type="SAM" id="SignalP"/>
    </source>
</evidence>
<dbReference type="AlphaFoldDB" id="A0A8I0K050"/>
<feature type="compositionally biased region" description="Low complexity" evidence="1">
    <location>
        <begin position="42"/>
        <end position="61"/>
    </location>
</feature>
<reference evidence="4" key="1">
    <citation type="submission" date="2022-11" db="EMBL/GenBank/DDBJ databases">
        <title>Novel species in genus Aeromicrobium.</title>
        <authorList>
            <person name="Zhang G."/>
        </authorList>
    </citation>
    <scope>NUCLEOTIDE SEQUENCE [LARGE SCALE GENOMIC DNA]</scope>
    <source>
        <strain evidence="4">zg-636</strain>
    </source>
</reference>
<evidence type="ECO:0000256" key="1">
    <source>
        <dbReference type="SAM" id="MobiDB-lite"/>
    </source>
</evidence>
<dbReference type="RefSeq" id="WP_187768642.1">
    <property type="nucleotide sequence ID" value="NZ_JACTVM010000001.1"/>
</dbReference>
<evidence type="ECO:0000313" key="4">
    <source>
        <dbReference type="Proteomes" id="UP000620591"/>
    </source>
</evidence>
<protein>
    <submittedName>
        <fullName evidence="3">Uncharacterized protein</fullName>
    </submittedName>
</protein>
<name>A0A8I0K050_9ACTN</name>
<sequence length="224" mass="23022">MSVVRGSHVRSSRLWVVAVTTALTLAACSDSPDEEPAPTPSSPSASATSSPTTTPATESPTTPAPEALPPLAELVVSPGRVGPAAAGMTRDEALATGLFEADAPVRGEDCGRVAPLAWKPDYASSLDVLAQEDGTIVSLGVRGEQPRTADGLGVGSTLRQVSGVHETAELTEAGYGQTGVLVTDGDRWLGYLFDADPESVGPNDKVVLVEVTQGTRPDLMRDGC</sequence>
<accession>A0A8I0K050</accession>
<dbReference type="PROSITE" id="PS51257">
    <property type="entry name" value="PROKAR_LIPOPROTEIN"/>
    <property type="match status" value="1"/>
</dbReference>
<comment type="caution">
    <text evidence="3">The sequence shown here is derived from an EMBL/GenBank/DDBJ whole genome shotgun (WGS) entry which is preliminary data.</text>
</comment>
<organism evidence="3 4">
    <name type="scientific">Aeromicrobium senzhongii</name>
    <dbReference type="NCBI Taxonomy" id="2663859"/>
    <lineage>
        <taxon>Bacteria</taxon>
        <taxon>Bacillati</taxon>
        <taxon>Actinomycetota</taxon>
        <taxon>Actinomycetes</taxon>
        <taxon>Propionibacteriales</taxon>
        <taxon>Nocardioidaceae</taxon>
        <taxon>Aeromicrobium</taxon>
    </lineage>
</organism>
<dbReference type="Proteomes" id="UP000620591">
    <property type="component" value="Unassembled WGS sequence"/>
</dbReference>
<proteinExistence type="predicted"/>
<feature type="signal peptide" evidence="2">
    <location>
        <begin position="1"/>
        <end position="26"/>
    </location>
</feature>
<keyword evidence="2" id="KW-0732">Signal</keyword>
<evidence type="ECO:0000313" key="3">
    <source>
        <dbReference type="EMBL" id="MBC9225413.1"/>
    </source>
</evidence>
<gene>
    <name evidence="3" type="ORF">IBG24_03680</name>
</gene>
<feature type="region of interest" description="Disordered" evidence="1">
    <location>
        <begin position="29"/>
        <end position="67"/>
    </location>
</feature>
<dbReference type="EMBL" id="JACTVM010000001">
    <property type="protein sequence ID" value="MBC9225413.1"/>
    <property type="molecule type" value="Genomic_DNA"/>
</dbReference>
<feature type="chain" id="PRO_5039334425" evidence="2">
    <location>
        <begin position="27"/>
        <end position="224"/>
    </location>
</feature>